<protein>
    <submittedName>
        <fullName evidence="2">DUF3169 family protein</fullName>
    </submittedName>
</protein>
<feature type="transmembrane region" description="Helical" evidence="1">
    <location>
        <begin position="197"/>
        <end position="218"/>
    </location>
</feature>
<dbReference type="EMBL" id="WBPG01000014">
    <property type="protein sequence ID" value="KAB2443667.1"/>
    <property type="molecule type" value="Genomic_DNA"/>
</dbReference>
<organism evidence="2 3">
    <name type="scientific">Bacillus luti</name>
    <dbReference type="NCBI Taxonomy" id="2026191"/>
    <lineage>
        <taxon>Bacteria</taxon>
        <taxon>Bacillati</taxon>
        <taxon>Bacillota</taxon>
        <taxon>Bacilli</taxon>
        <taxon>Bacillales</taxon>
        <taxon>Bacillaceae</taxon>
        <taxon>Bacillus</taxon>
        <taxon>Bacillus cereus group</taxon>
    </lineage>
</organism>
<name>A0A7V7S8Y5_9BACI</name>
<comment type="caution">
    <text evidence="2">The sequence shown here is derived from an EMBL/GenBank/DDBJ whole genome shotgun (WGS) entry which is preliminary data.</text>
</comment>
<sequence length="224" mass="25469">MKILEVYLLMFVYGLYKLMVNFNQSDVANTLIVVNLVSLLTLIIADFNVRNVEKNCEMEVDSEEEDAYLLQLERKAYTASIYIQVSLCLSFIAVLTGFLLLRDKQPGIVLASFIIIFLAFMKLYPSKKIINLTNPGFTFPNPRSKNYEKELLDPFDDGQKYVMLQGLYKLYSFINTGLVILSFALMFYSAFTGNSQLISIVGLGILLMLIQISFTISLKPNKSK</sequence>
<feature type="transmembrane region" description="Helical" evidence="1">
    <location>
        <begin position="81"/>
        <end position="101"/>
    </location>
</feature>
<feature type="transmembrane region" description="Helical" evidence="1">
    <location>
        <begin position="107"/>
        <end position="124"/>
    </location>
</feature>
<gene>
    <name evidence="2" type="ORF">F8163_11465</name>
</gene>
<evidence type="ECO:0000313" key="2">
    <source>
        <dbReference type="EMBL" id="KAB2443667.1"/>
    </source>
</evidence>
<proteinExistence type="predicted"/>
<dbReference type="Pfam" id="PF11368">
    <property type="entry name" value="DUF3169"/>
    <property type="match status" value="1"/>
</dbReference>
<evidence type="ECO:0000256" key="1">
    <source>
        <dbReference type="SAM" id="Phobius"/>
    </source>
</evidence>
<dbReference type="InterPro" id="IPR021509">
    <property type="entry name" value="DUF3169"/>
</dbReference>
<evidence type="ECO:0000313" key="3">
    <source>
        <dbReference type="Proteomes" id="UP000470409"/>
    </source>
</evidence>
<keyword evidence="1" id="KW-0812">Transmembrane</keyword>
<keyword evidence="1" id="KW-0472">Membrane</keyword>
<dbReference type="AlphaFoldDB" id="A0A7V7S8Y5"/>
<feature type="transmembrane region" description="Helical" evidence="1">
    <location>
        <begin position="27"/>
        <end position="45"/>
    </location>
</feature>
<dbReference type="RefSeq" id="WP_151625961.1">
    <property type="nucleotide sequence ID" value="NZ_WBPG01000014.1"/>
</dbReference>
<dbReference type="Proteomes" id="UP000470409">
    <property type="component" value="Unassembled WGS sequence"/>
</dbReference>
<accession>A0A7V7S8Y5</accession>
<feature type="transmembrane region" description="Helical" evidence="1">
    <location>
        <begin position="170"/>
        <end position="191"/>
    </location>
</feature>
<reference evidence="2 3" key="1">
    <citation type="submission" date="2019-10" db="EMBL/GenBank/DDBJ databases">
        <title>Bacillus from the desert of Cuatro Cinegas, Coahuila.</title>
        <authorList>
            <person name="Olmedo-Alvarez G."/>
            <person name="Saldana S."/>
            <person name="Barcelo D."/>
        </authorList>
    </citation>
    <scope>NUCLEOTIDE SEQUENCE [LARGE SCALE GENOMIC DNA]</scope>
    <source>
        <strain evidence="2 3">CH155b_5T</strain>
    </source>
</reference>
<keyword evidence="1" id="KW-1133">Transmembrane helix</keyword>